<sequence>MFIANELLKKMNAMYKDNDFIYEAFSNLQELVKSEITIDSNREPYDAVIQINNQTFYCVAKKNARTSNLGIVINQINNFQNSLKNEKKILFVGEYIAKEVANTLIEKKINFLDVAGNCYINTNDLKIIIEGKKQAKQKNVNQARAFQEAGLKLILLLLTDKDALKYSYRVLADKSNIALGSVSQIMKELEENNYILKAADKRNLKNIDDLIERWVVAYNDVLKPRLLRKTYKALNYDFLRKTVMNNEQNDIFFGGEPAAKIMTDYLKPLDYTIYSNDDLSILGKELMLIPDNNGNVKIFNTCWSNSITNKYKNIAPPLVVYADLIGSGNNRNIETAKMILENEL</sequence>
<dbReference type="Proteomes" id="UP000295278">
    <property type="component" value="Unassembled WGS sequence"/>
</dbReference>
<gene>
    <name evidence="1" type="ORF">E0F89_13160</name>
</gene>
<comment type="caution">
    <text evidence="1">The sequence shown here is derived from an EMBL/GenBank/DDBJ whole genome shotgun (WGS) entry which is preliminary data.</text>
</comment>
<dbReference type="EMBL" id="SMFM01000007">
    <property type="protein sequence ID" value="TDD74855.1"/>
    <property type="molecule type" value="Genomic_DNA"/>
</dbReference>
<proteinExistence type="predicted"/>
<dbReference type="AlphaFoldDB" id="A0A4R5ARK4"/>
<name>A0A4R5ARK4_9FLAO</name>
<evidence type="ECO:0000313" key="1">
    <source>
        <dbReference type="EMBL" id="TDD74855.1"/>
    </source>
</evidence>
<dbReference type="Pfam" id="PF09952">
    <property type="entry name" value="AbiEi_2"/>
    <property type="match status" value="1"/>
</dbReference>
<dbReference type="OrthoDB" id="593981at2"/>
<keyword evidence="2" id="KW-1185">Reference proteome</keyword>
<organism evidence="1 2">
    <name type="scientific">Flavobacterium caseinilyticum</name>
    <dbReference type="NCBI Taxonomy" id="2541732"/>
    <lineage>
        <taxon>Bacteria</taxon>
        <taxon>Pseudomonadati</taxon>
        <taxon>Bacteroidota</taxon>
        <taxon>Flavobacteriia</taxon>
        <taxon>Flavobacteriales</taxon>
        <taxon>Flavobacteriaceae</taxon>
        <taxon>Flavobacterium</taxon>
    </lineage>
</organism>
<accession>A0A4R5ARK4</accession>
<evidence type="ECO:0000313" key="2">
    <source>
        <dbReference type="Proteomes" id="UP000295278"/>
    </source>
</evidence>
<dbReference type="InterPro" id="IPR019238">
    <property type="entry name" value="AbiEi_2"/>
</dbReference>
<reference evidence="1 2" key="1">
    <citation type="submission" date="2019-03" db="EMBL/GenBank/DDBJ databases">
        <title>Flavobacterium AT-3-2 sp. nov., isolated from arctic soil.</title>
        <authorList>
            <person name="Chaudhary D.K."/>
        </authorList>
    </citation>
    <scope>NUCLEOTIDE SEQUENCE [LARGE SCALE GENOMIC DNA]</scope>
    <source>
        <strain evidence="1 2">AT-3-2</strain>
    </source>
</reference>
<protein>
    <submittedName>
        <fullName evidence="1">Winged helix-turn-helix transcriptional regulator</fullName>
    </submittedName>
</protein>